<protein>
    <submittedName>
        <fullName evidence="2">Uncharacterized protein</fullName>
    </submittedName>
</protein>
<keyword evidence="1" id="KW-0732">Signal</keyword>
<reference evidence="2 3" key="1">
    <citation type="submission" date="2014-03" db="EMBL/GenBank/DDBJ databases">
        <title>Draft genome of the hookworm Oesophagostomum dentatum.</title>
        <authorList>
            <person name="Mitreva M."/>
        </authorList>
    </citation>
    <scope>NUCLEOTIDE SEQUENCE [LARGE SCALE GENOMIC DNA]</scope>
    <source>
        <strain evidence="2 3">OD-Hann</strain>
    </source>
</reference>
<accession>A0A0B1SL08</accession>
<evidence type="ECO:0000313" key="2">
    <source>
        <dbReference type="EMBL" id="KHJ86018.1"/>
    </source>
</evidence>
<organism evidence="2 3">
    <name type="scientific">Oesophagostomum dentatum</name>
    <name type="common">Nodular worm</name>
    <dbReference type="NCBI Taxonomy" id="61180"/>
    <lineage>
        <taxon>Eukaryota</taxon>
        <taxon>Metazoa</taxon>
        <taxon>Ecdysozoa</taxon>
        <taxon>Nematoda</taxon>
        <taxon>Chromadorea</taxon>
        <taxon>Rhabditida</taxon>
        <taxon>Rhabditina</taxon>
        <taxon>Rhabditomorpha</taxon>
        <taxon>Strongyloidea</taxon>
        <taxon>Strongylidae</taxon>
        <taxon>Oesophagostomum</taxon>
    </lineage>
</organism>
<gene>
    <name evidence="2" type="ORF">OESDEN_14244</name>
</gene>
<evidence type="ECO:0000256" key="1">
    <source>
        <dbReference type="SAM" id="SignalP"/>
    </source>
</evidence>
<evidence type="ECO:0000313" key="3">
    <source>
        <dbReference type="Proteomes" id="UP000053660"/>
    </source>
</evidence>
<keyword evidence="3" id="KW-1185">Reference proteome</keyword>
<feature type="chain" id="PRO_5002061019" evidence="1">
    <location>
        <begin position="17"/>
        <end position="243"/>
    </location>
</feature>
<proteinExistence type="predicted"/>
<feature type="signal peptide" evidence="1">
    <location>
        <begin position="1"/>
        <end position="16"/>
    </location>
</feature>
<dbReference type="AlphaFoldDB" id="A0A0B1SL08"/>
<dbReference type="EMBL" id="KN561829">
    <property type="protein sequence ID" value="KHJ86018.1"/>
    <property type="molecule type" value="Genomic_DNA"/>
</dbReference>
<sequence>MSWLIFCLEIVAFAYAVPPIVPHAEETLKVDLQKLLPIASVFSKHTNVDELVGASYKCVDGVNNVIEVGNAKGNLRIQAKDVTLQTYDKDGNPSCYKGNAQIAIPGKIKIMNGTVVVTAPSSQLFESLESRLTLAKNSFFVGTVCKDGKENSMLLPKGSCGQDLSSKDRLFYITRRLSTPGTYTIQEMIRLLYMKMTIELESLNGALKFGVDGEWKAALSLFSEGQEVAALKFPSNTEWVHVD</sequence>
<name>A0A0B1SL08_OESDE</name>
<dbReference type="Proteomes" id="UP000053660">
    <property type="component" value="Unassembled WGS sequence"/>
</dbReference>
<dbReference type="OrthoDB" id="5836370at2759"/>